<organism evidence="1 2">
    <name type="scientific">Cricetulus griseus</name>
    <name type="common">Chinese hamster</name>
    <name type="synonym">Cricetulus barabensis griseus</name>
    <dbReference type="NCBI Taxonomy" id="10029"/>
    <lineage>
        <taxon>Eukaryota</taxon>
        <taxon>Metazoa</taxon>
        <taxon>Chordata</taxon>
        <taxon>Craniata</taxon>
        <taxon>Vertebrata</taxon>
        <taxon>Euteleostomi</taxon>
        <taxon>Mammalia</taxon>
        <taxon>Eutheria</taxon>
        <taxon>Euarchontoglires</taxon>
        <taxon>Glires</taxon>
        <taxon>Rodentia</taxon>
        <taxon>Myomorpha</taxon>
        <taxon>Muroidea</taxon>
        <taxon>Cricetidae</taxon>
        <taxon>Cricetinae</taxon>
        <taxon>Cricetulus</taxon>
    </lineage>
</organism>
<proteinExistence type="predicted"/>
<protein>
    <submittedName>
        <fullName evidence="1">Uncharacterized protein</fullName>
    </submittedName>
</protein>
<sequence>MEQETELHKTPIAVLTHHSGAHTELMWDSAVSVENHRSGNEWPANRAGLSAAPYPQALRLAGIIFFALTASV</sequence>
<dbReference type="EMBL" id="JH000064">
    <property type="protein sequence ID" value="EGV93909.1"/>
    <property type="molecule type" value="Genomic_DNA"/>
</dbReference>
<accession>G3GY93</accession>
<evidence type="ECO:0000313" key="2">
    <source>
        <dbReference type="Proteomes" id="UP000001075"/>
    </source>
</evidence>
<evidence type="ECO:0000313" key="1">
    <source>
        <dbReference type="EMBL" id="EGV93909.1"/>
    </source>
</evidence>
<dbReference type="AlphaFoldDB" id="G3GY93"/>
<gene>
    <name evidence="1" type="ORF">I79_002766</name>
</gene>
<reference evidence="2" key="1">
    <citation type="journal article" date="2011" name="Nat. Biotechnol.">
        <title>The genomic sequence of the Chinese hamster ovary (CHO)-K1 cell line.</title>
        <authorList>
            <person name="Xu X."/>
            <person name="Nagarajan H."/>
            <person name="Lewis N.E."/>
            <person name="Pan S."/>
            <person name="Cai Z."/>
            <person name="Liu X."/>
            <person name="Chen W."/>
            <person name="Xie M."/>
            <person name="Wang W."/>
            <person name="Hammond S."/>
            <person name="Andersen M.R."/>
            <person name="Neff N."/>
            <person name="Passarelli B."/>
            <person name="Koh W."/>
            <person name="Fan H.C."/>
            <person name="Wang J."/>
            <person name="Gui Y."/>
            <person name="Lee K.H."/>
            <person name="Betenbaugh M.J."/>
            <person name="Quake S.R."/>
            <person name="Famili I."/>
            <person name="Palsson B.O."/>
            <person name="Wang J."/>
        </authorList>
    </citation>
    <scope>NUCLEOTIDE SEQUENCE [LARGE SCALE GENOMIC DNA]</scope>
    <source>
        <strain evidence="2">CHO K1 cell line</strain>
    </source>
</reference>
<dbReference type="InParanoid" id="G3GY93"/>
<dbReference type="Proteomes" id="UP000001075">
    <property type="component" value="Unassembled WGS sequence"/>
</dbReference>
<name>G3GY93_CRIGR</name>